<dbReference type="Pfam" id="PF04321">
    <property type="entry name" value="RmlD_sub_bind"/>
    <property type="match status" value="1"/>
</dbReference>
<gene>
    <name evidence="4" type="ORF">UR67_C0001G0237</name>
</gene>
<sequence length="303" mass="34711">MKLLITGGSGLIGSRIIELLHQDFEIVSGDRTSHQNREIKNIFLDITDKNRVSEVFIQENPDIVLHLAAIADLELCEKDHNLATKINVEGTRSLVIESKSHNSHFIFMSTGFVFKGDRGNYKEEDKPEPQNFYAETKYQAEEIVKNGGCKYSIIRINYPYRANYPLKNDCVRWMIPKLQNKEEITVVKDQFLKPIFIDKIAEGIRLIIKNKKQGVFHFADTSYVNWVDLARGVAEVFGLDKSLVKGITYSKYIEKTKRTKAPLDVSLNTEKTAKELGLKMLSLKQGLEEIKKQTKEKNSELKL</sequence>
<comment type="pathway">
    <text evidence="2">Carbohydrate biosynthesis; dTDP-L-rhamnose biosynthesis.</text>
</comment>
<comment type="similarity">
    <text evidence="1 2">Belongs to the dTDP-4-dehydrorhamnose reductase family.</text>
</comment>
<name>A0A0G0BLM4_UNCC3</name>
<evidence type="ECO:0000256" key="2">
    <source>
        <dbReference type="RuleBase" id="RU364082"/>
    </source>
</evidence>
<comment type="function">
    <text evidence="2">Catalyzes the reduction of dTDP-6-deoxy-L-lyxo-4-hexulose to yield dTDP-L-rhamnose.</text>
</comment>
<dbReference type="GO" id="GO:0008831">
    <property type="term" value="F:dTDP-4-dehydrorhamnose reductase activity"/>
    <property type="evidence" value="ECO:0007669"/>
    <property type="project" value="UniProtKB-EC"/>
</dbReference>
<keyword evidence="2" id="KW-0521">NADP</keyword>
<dbReference type="InterPro" id="IPR029903">
    <property type="entry name" value="RmlD-like-bd"/>
</dbReference>
<dbReference type="InterPro" id="IPR005913">
    <property type="entry name" value="dTDP_dehydrorham_reduct"/>
</dbReference>
<comment type="caution">
    <text evidence="4">The sequence shown here is derived from an EMBL/GenBank/DDBJ whole genome shotgun (WGS) entry which is preliminary data.</text>
</comment>
<dbReference type="AlphaFoldDB" id="A0A0G0BLM4"/>
<dbReference type="EMBL" id="LBQB01000001">
    <property type="protein sequence ID" value="KKP70328.1"/>
    <property type="molecule type" value="Genomic_DNA"/>
</dbReference>
<dbReference type="EC" id="1.1.1.133" evidence="2"/>
<dbReference type="UniPathway" id="UPA00124"/>
<evidence type="ECO:0000256" key="1">
    <source>
        <dbReference type="ARBA" id="ARBA00010944"/>
    </source>
</evidence>
<protein>
    <recommendedName>
        <fullName evidence="2">dTDP-4-dehydrorhamnose reductase</fullName>
        <ecNumber evidence="2">1.1.1.133</ecNumber>
    </recommendedName>
</protein>
<dbReference type="PANTHER" id="PTHR10491">
    <property type="entry name" value="DTDP-4-DEHYDRORHAMNOSE REDUCTASE"/>
    <property type="match status" value="1"/>
</dbReference>
<organism evidence="4 5">
    <name type="scientific">candidate division CPR3 bacterium GW2011_GWF2_35_18</name>
    <dbReference type="NCBI Taxonomy" id="1618350"/>
    <lineage>
        <taxon>Bacteria</taxon>
        <taxon>Bacteria division CPR3</taxon>
    </lineage>
</organism>
<dbReference type="STRING" id="1618350.UR67_C0001G0237"/>
<dbReference type="CDD" id="cd05254">
    <property type="entry name" value="dTDP_HR_like_SDR_e"/>
    <property type="match status" value="1"/>
</dbReference>
<dbReference type="Gene3D" id="3.40.50.720">
    <property type="entry name" value="NAD(P)-binding Rossmann-like Domain"/>
    <property type="match status" value="1"/>
</dbReference>
<dbReference type="PANTHER" id="PTHR10491:SF4">
    <property type="entry name" value="METHIONINE ADENOSYLTRANSFERASE 2 SUBUNIT BETA"/>
    <property type="match status" value="1"/>
</dbReference>
<dbReference type="SUPFAM" id="SSF51735">
    <property type="entry name" value="NAD(P)-binding Rossmann-fold domains"/>
    <property type="match status" value="1"/>
</dbReference>
<keyword evidence="2" id="KW-0560">Oxidoreductase</keyword>
<dbReference type="Proteomes" id="UP000034581">
    <property type="component" value="Unassembled WGS sequence"/>
</dbReference>
<evidence type="ECO:0000259" key="3">
    <source>
        <dbReference type="Pfam" id="PF04321"/>
    </source>
</evidence>
<dbReference type="InterPro" id="IPR036291">
    <property type="entry name" value="NAD(P)-bd_dom_sf"/>
</dbReference>
<reference evidence="4 5" key="1">
    <citation type="journal article" date="2015" name="Nature">
        <title>rRNA introns, odd ribosomes, and small enigmatic genomes across a large radiation of phyla.</title>
        <authorList>
            <person name="Brown C.T."/>
            <person name="Hug L.A."/>
            <person name="Thomas B.C."/>
            <person name="Sharon I."/>
            <person name="Castelle C.J."/>
            <person name="Singh A."/>
            <person name="Wilkins M.J."/>
            <person name="Williams K.H."/>
            <person name="Banfield J.F."/>
        </authorList>
    </citation>
    <scope>NUCLEOTIDE SEQUENCE [LARGE SCALE GENOMIC DNA]</scope>
</reference>
<dbReference type="GO" id="GO:0019305">
    <property type="term" value="P:dTDP-rhamnose biosynthetic process"/>
    <property type="evidence" value="ECO:0007669"/>
    <property type="project" value="UniProtKB-UniPathway"/>
</dbReference>
<accession>A0A0G0BLM4</accession>
<evidence type="ECO:0000313" key="5">
    <source>
        <dbReference type="Proteomes" id="UP000034581"/>
    </source>
</evidence>
<proteinExistence type="inferred from homology"/>
<feature type="domain" description="RmlD-like substrate binding" evidence="3">
    <location>
        <begin position="1"/>
        <end position="293"/>
    </location>
</feature>
<evidence type="ECO:0000313" key="4">
    <source>
        <dbReference type="EMBL" id="KKP70328.1"/>
    </source>
</evidence>